<organism evidence="1 2">
    <name type="scientific">Sphaerobolus stellatus (strain SS14)</name>
    <dbReference type="NCBI Taxonomy" id="990650"/>
    <lineage>
        <taxon>Eukaryota</taxon>
        <taxon>Fungi</taxon>
        <taxon>Dikarya</taxon>
        <taxon>Basidiomycota</taxon>
        <taxon>Agaricomycotina</taxon>
        <taxon>Agaricomycetes</taxon>
        <taxon>Phallomycetidae</taxon>
        <taxon>Geastrales</taxon>
        <taxon>Sphaerobolaceae</taxon>
        <taxon>Sphaerobolus</taxon>
    </lineage>
</organism>
<accession>A0A0C9UVV4</accession>
<dbReference type="AlphaFoldDB" id="A0A0C9UVV4"/>
<dbReference type="InterPro" id="IPR041078">
    <property type="entry name" value="Plavaka"/>
</dbReference>
<dbReference type="EMBL" id="KN837100">
    <property type="protein sequence ID" value="KIJ47783.1"/>
    <property type="molecule type" value="Genomic_DNA"/>
</dbReference>
<feature type="non-terminal residue" evidence="1">
    <location>
        <position position="380"/>
    </location>
</feature>
<protein>
    <submittedName>
        <fullName evidence="1">Uncharacterized protein</fullName>
    </submittedName>
</protein>
<evidence type="ECO:0000313" key="1">
    <source>
        <dbReference type="EMBL" id="KIJ47783.1"/>
    </source>
</evidence>
<keyword evidence="2" id="KW-1185">Reference proteome</keyword>
<dbReference type="Proteomes" id="UP000054279">
    <property type="component" value="Unassembled WGS sequence"/>
</dbReference>
<dbReference type="OrthoDB" id="3208495at2759"/>
<dbReference type="Pfam" id="PF18759">
    <property type="entry name" value="Plavaka"/>
    <property type="match status" value="1"/>
</dbReference>
<sequence length="380" mass="44102">VEGVFHRPLVPLVCYLLENNPAVQRFHFQPFRHIWKPKYGMEQQVFDEVYTSDAFLEEHNKLQNSPLVPGCTLPWAILALMLMSDATHLAQFGDASLWPVYLAFGNQRKYERCRPSMHATHHVAYLKKLPVEIIEFIRQIRGGKGATSTIITHCRRELFHAMIKLLLDPAFVYAWKHGIVVKCYDGITRRIYFWLFTWSADYPEKVLLATIRDGGNCLCPRCLVEKSKVPLLGSVLDMGTRVKQAWIASHELAYNISSARRIIYEDGYVVNSKVVDGILKEQSYVPTENAFWVALKDTDFDFFKIFVVDQMHEFELSVWKAFFIHLLRILYTRGNSVAQEMDERFRKVPAFGRGTIWRFTGNVSELKKLAARNYEDILQV</sequence>
<feature type="non-terminal residue" evidence="1">
    <location>
        <position position="1"/>
    </location>
</feature>
<evidence type="ECO:0000313" key="2">
    <source>
        <dbReference type="Proteomes" id="UP000054279"/>
    </source>
</evidence>
<name>A0A0C9UVV4_SPHS4</name>
<reference evidence="1 2" key="1">
    <citation type="submission" date="2014-06" db="EMBL/GenBank/DDBJ databases">
        <title>Evolutionary Origins and Diversification of the Mycorrhizal Mutualists.</title>
        <authorList>
            <consortium name="DOE Joint Genome Institute"/>
            <consortium name="Mycorrhizal Genomics Consortium"/>
            <person name="Kohler A."/>
            <person name="Kuo A."/>
            <person name="Nagy L.G."/>
            <person name="Floudas D."/>
            <person name="Copeland A."/>
            <person name="Barry K.W."/>
            <person name="Cichocki N."/>
            <person name="Veneault-Fourrey C."/>
            <person name="LaButti K."/>
            <person name="Lindquist E.A."/>
            <person name="Lipzen A."/>
            <person name="Lundell T."/>
            <person name="Morin E."/>
            <person name="Murat C."/>
            <person name="Riley R."/>
            <person name="Ohm R."/>
            <person name="Sun H."/>
            <person name="Tunlid A."/>
            <person name="Henrissat B."/>
            <person name="Grigoriev I.V."/>
            <person name="Hibbett D.S."/>
            <person name="Martin F."/>
        </authorList>
    </citation>
    <scope>NUCLEOTIDE SEQUENCE [LARGE SCALE GENOMIC DNA]</scope>
    <source>
        <strain evidence="1 2">SS14</strain>
    </source>
</reference>
<dbReference type="HOGENOM" id="CLU_002498_2_0_1"/>
<proteinExistence type="predicted"/>
<gene>
    <name evidence="1" type="ORF">M422DRAFT_89149</name>
</gene>